<name>A0A368VWD4_9BACL</name>
<reference evidence="7 8" key="1">
    <citation type="submission" date="2018-07" db="EMBL/GenBank/DDBJ databases">
        <title>Genomic Encyclopedia of Type Strains, Phase III (KMG-III): the genomes of soil and plant-associated and newly described type strains.</title>
        <authorList>
            <person name="Whitman W."/>
        </authorList>
    </citation>
    <scope>NUCLEOTIDE SEQUENCE [LARGE SCALE GENOMIC DNA]</scope>
    <source>
        <strain evidence="7 8">CECT 7506</strain>
    </source>
</reference>
<dbReference type="InterPro" id="IPR022764">
    <property type="entry name" value="Peptidase_S54_rhomboid_dom"/>
</dbReference>
<sequence>MIFLRYESFGSYIRLFPVTTALIALNIVYFIVAAWSGNMNNVYHVVDFGAFVTKYPEDPYGMLQPWRYITSIFMHSGLEHLLYNMFALLVFAPPLERLMKSSKYALFYLLCGIAGNGMSALVNVVERDTLTHVGVGASGAIYGVYGAFLYISLFRKPQLDESSRKTVYTILIFGVIYSLLVPRVDLWAHIGGALAGFLLYNVLDRAKARRQRRQT</sequence>
<feature type="transmembrane region" description="Helical" evidence="5">
    <location>
        <begin position="12"/>
        <end position="35"/>
    </location>
</feature>
<accession>A0A368VWD4</accession>
<dbReference type="Proteomes" id="UP000252415">
    <property type="component" value="Unassembled WGS sequence"/>
</dbReference>
<keyword evidence="8" id="KW-1185">Reference proteome</keyword>
<dbReference type="InterPro" id="IPR035952">
    <property type="entry name" value="Rhomboid-like_sf"/>
</dbReference>
<dbReference type="SUPFAM" id="SSF144091">
    <property type="entry name" value="Rhomboid-like"/>
    <property type="match status" value="1"/>
</dbReference>
<comment type="subcellular location">
    <subcellularLocation>
        <location evidence="1">Membrane</location>
        <topology evidence="1">Multi-pass membrane protein</topology>
    </subcellularLocation>
</comment>
<dbReference type="AlphaFoldDB" id="A0A368VWD4"/>
<keyword evidence="2 5" id="KW-0812">Transmembrane</keyword>
<dbReference type="Pfam" id="PF01694">
    <property type="entry name" value="Rhomboid"/>
    <property type="match status" value="1"/>
</dbReference>
<evidence type="ECO:0000256" key="2">
    <source>
        <dbReference type="ARBA" id="ARBA00022692"/>
    </source>
</evidence>
<dbReference type="OrthoDB" id="9813074at2"/>
<protein>
    <submittedName>
        <fullName evidence="7">Membrane associated rhomboid family serine protease</fullName>
    </submittedName>
</protein>
<dbReference type="GO" id="GO:0006508">
    <property type="term" value="P:proteolysis"/>
    <property type="evidence" value="ECO:0007669"/>
    <property type="project" value="UniProtKB-KW"/>
</dbReference>
<feature type="transmembrane region" description="Helical" evidence="5">
    <location>
        <begin position="104"/>
        <end position="125"/>
    </location>
</feature>
<evidence type="ECO:0000256" key="3">
    <source>
        <dbReference type="ARBA" id="ARBA00022989"/>
    </source>
</evidence>
<gene>
    <name evidence="7" type="ORF">DFP97_110221</name>
</gene>
<comment type="caution">
    <text evidence="7">The sequence shown here is derived from an EMBL/GenBank/DDBJ whole genome shotgun (WGS) entry which is preliminary data.</text>
</comment>
<feature type="transmembrane region" description="Helical" evidence="5">
    <location>
        <begin position="165"/>
        <end position="180"/>
    </location>
</feature>
<dbReference type="PANTHER" id="PTHR43066">
    <property type="entry name" value="RHOMBOID-RELATED PROTEIN"/>
    <property type="match status" value="1"/>
</dbReference>
<evidence type="ECO:0000313" key="7">
    <source>
        <dbReference type="EMBL" id="RCW45630.1"/>
    </source>
</evidence>
<proteinExistence type="predicted"/>
<evidence type="ECO:0000259" key="6">
    <source>
        <dbReference type="Pfam" id="PF01694"/>
    </source>
</evidence>
<dbReference type="RefSeq" id="WP_114381466.1">
    <property type="nucleotide sequence ID" value="NZ_QPJD01000010.1"/>
</dbReference>
<feature type="domain" description="Peptidase S54 rhomboid" evidence="6">
    <location>
        <begin position="64"/>
        <end position="200"/>
    </location>
</feature>
<feature type="transmembrane region" description="Helical" evidence="5">
    <location>
        <begin position="186"/>
        <end position="203"/>
    </location>
</feature>
<feature type="transmembrane region" description="Helical" evidence="5">
    <location>
        <begin position="131"/>
        <end position="153"/>
    </location>
</feature>
<dbReference type="GO" id="GO:0016020">
    <property type="term" value="C:membrane"/>
    <property type="evidence" value="ECO:0007669"/>
    <property type="project" value="UniProtKB-SubCell"/>
</dbReference>
<keyword evidence="3 5" id="KW-1133">Transmembrane helix</keyword>
<feature type="transmembrane region" description="Helical" evidence="5">
    <location>
        <begin position="68"/>
        <end position="92"/>
    </location>
</feature>
<dbReference type="EMBL" id="QPJD01000010">
    <property type="protein sequence ID" value="RCW45630.1"/>
    <property type="molecule type" value="Genomic_DNA"/>
</dbReference>
<evidence type="ECO:0000256" key="4">
    <source>
        <dbReference type="ARBA" id="ARBA00023136"/>
    </source>
</evidence>
<evidence type="ECO:0000256" key="1">
    <source>
        <dbReference type="ARBA" id="ARBA00004141"/>
    </source>
</evidence>
<dbReference type="GO" id="GO:0004252">
    <property type="term" value="F:serine-type endopeptidase activity"/>
    <property type="evidence" value="ECO:0007669"/>
    <property type="project" value="InterPro"/>
</dbReference>
<dbReference type="PANTHER" id="PTHR43066:SF11">
    <property type="entry name" value="PEPTIDASE S54 RHOMBOID DOMAIN-CONTAINING PROTEIN"/>
    <property type="match status" value="1"/>
</dbReference>
<dbReference type="Gene3D" id="1.20.1540.10">
    <property type="entry name" value="Rhomboid-like"/>
    <property type="match status" value="1"/>
</dbReference>
<organism evidence="7 8">
    <name type="scientific">Paenibacillus prosopidis</name>
    <dbReference type="NCBI Taxonomy" id="630520"/>
    <lineage>
        <taxon>Bacteria</taxon>
        <taxon>Bacillati</taxon>
        <taxon>Bacillota</taxon>
        <taxon>Bacilli</taxon>
        <taxon>Bacillales</taxon>
        <taxon>Paenibacillaceae</taxon>
        <taxon>Paenibacillus</taxon>
    </lineage>
</organism>
<keyword evidence="4 5" id="KW-0472">Membrane</keyword>
<evidence type="ECO:0000256" key="5">
    <source>
        <dbReference type="SAM" id="Phobius"/>
    </source>
</evidence>
<keyword evidence="7" id="KW-0645">Protease</keyword>
<keyword evidence="7" id="KW-0378">Hydrolase</keyword>
<evidence type="ECO:0000313" key="8">
    <source>
        <dbReference type="Proteomes" id="UP000252415"/>
    </source>
</evidence>